<protein>
    <submittedName>
        <fullName evidence="1">Uncharacterized protein</fullName>
    </submittedName>
</protein>
<dbReference type="RefSeq" id="WP_104423098.1">
    <property type="nucleotide sequence ID" value="NZ_PTIY01000004.1"/>
</dbReference>
<proteinExistence type="predicted"/>
<evidence type="ECO:0000313" key="1">
    <source>
        <dbReference type="EMBL" id="PPK72300.1"/>
    </source>
</evidence>
<dbReference type="EMBL" id="PTIY01000004">
    <property type="protein sequence ID" value="PPK72300.1"/>
    <property type="molecule type" value="Genomic_DNA"/>
</dbReference>
<organism evidence="1 2">
    <name type="scientific">Methylobacter tundripaludum</name>
    <dbReference type="NCBI Taxonomy" id="173365"/>
    <lineage>
        <taxon>Bacteria</taxon>
        <taxon>Pseudomonadati</taxon>
        <taxon>Pseudomonadota</taxon>
        <taxon>Gammaproteobacteria</taxon>
        <taxon>Methylococcales</taxon>
        <taxon>Methylococcaceae</taxon>
        <taxon>Methylobacter</taxon>
    </lineage>
</organism>
<accession>A0A2S6H4F6</accession>
<name>A0A2S6H4F6_9GAMM</name>
<gene>
    <name evidence="1" type="ORF">B0F88_10493</name>
</gene>
<sequence length="147" mass="16783">MDYGKCATQSSNEIITAEEHKRKLIIRNEHGKIIRKIKVDGCLIAKTDPSLRCDYMFEIDESETTVIAKVIYLELKGEGVKHAYDQLVATMERFLNEHRGCKKECYIVSSKVPRLTTSVQQLTAKMKNNKKVSAKLTVKNNQAEIHI</sequence>
<keyword evidence="2" id="KW-1185">Reference proteome</keyword>
<comment type="caution">
    <text evidence="1">The sequence shown here is derived from an EMBL/GenBank/DDBJ whole genome shotgun (WGS) entry which is preliminary data.</text>
</comment>
<dbReference type="OrthoDB" id="7062894at2"/>
<dbReference type="AlphaFoldDB" id="A0A2S6H4F6"/>
<dbReference type="Proteomes" id="UP000238071">
    <property type="component" value="Unassembled WGS sequence"/>
</dbReference>
<reference evidence="1 2" key="1">
    <citation type="submission" date="2018-02" db="EMBL/GenBank/DDBJ databases">
        <title>Subsurface microbial communities from deep shales in Ohio and West Virginia, USA.</title>
        <authorList>
            <person name="Wrighton K."/>
        </authorList>
    </citation>
    <scope>NUCLEOTIDE SEQUENCE [LARGE SCALE GENOMIC DNA]</scope>
    <source>
        <strain evidence="1 2">OWC-G53F</strain>
    </source>
</reference>
<evidence type="ECO:0000313" key="2">
    <source>
        <dbReference type="Proteomes" id="UP000238071"/>
    </source>
</evidence>